<keyword evidence="2" id="KW-1185">Reference proteome</keyword>
<protein>
    <submittedName>
        <fullName evidence="1">Uncharacterized protein</fullName>
    </submittedName>
</protein>
<accession>A0A0M2KAF5</accession>
<name>A0A0M2KAF5_9GAMM</name>
<dbReference type="EMBL" id="JXNU01000005">
    <property type="protein sequence ID" value="KKF34223.1"/>
    <property type="molecule type" value="Genomic_DNA"/>
</dbReference>
<gene>
    <name evidence="1" type="ORF">SY86_24820</name>
</gene>
<organism evidence="1 2">
    <name type="scientific">Erwinia tracheiphila</name>
    <dbReference type="NCBI Taxonomy" id="65700"/>
    <lineage>
        <taxon>Bacteria</taxon>
        <taxon>Pseudomonadati</taxon>
        <taxon>Pseudomonadota</taxon>
        <taxon>Gammaproteobacteria</taxon>
        <taxon>Enterobacterales</taxon>
        <taxon>Erwiniaceae</taxon>
        <taxon>Erwinia</taxon>
    </lineage>
</organism>
<comment type="caution">
    <text evidence="1">The sequence shown here is derived from an EMBL/GenBank/DDBJ whole genome shotgun (WGS) entry which is preliminary data.</text>
</comment>
<sequence>MVTWLLATDEMALFHQCCCPPAAQFYAFGGNHRGNISCACETITPATAFTYKAESRRPCRVRFLWLPPVFITAAMNPKHIAHNGNRKPRSEFLN</sequence>
<dbReference type="Proteomes" id="UP000033924">
    <property type="component" value="Unassembled WGS sequence"/>
</dbReference>
<evidence type="ECO:0000313" key="2">
    <source>
        <dbReference type="Proteomes" id="UP000033924"/>
    </source>
</evidence>
<dbReference type="AlphaFoldDB" id="A0A0M2KAF5"/>
<proteinExistence type="predicted"/>
<evidence type="ECO:0000313" key="1">
    <source>
        <dbReference type="EMBL" id="KKF34223.1"/>
    </source>
</evidence>
<reference evidence="1 2" key="1">
    <citation type="submission" date="2015-01" db="EMBL/GenBank/DDBJ databases">
        <title>Erwinia tracheiphila.</title>
        <authorList>
            <person name="Shapiro L.R."/>
        </authorList>
    </citation>
    <scope>NUCLEOTIDE SEQUENCE [LARGE SCALE GENOMIC DNA]</scope>
    <source>
        <strain evidence="1 2">BuffGH</strain>
    </source>
</reference>